<feature type="region of interest" description="Disordered" evidence="1">
    <location>
        <begin position="41"/>
        <end position="111"/>
    </location>
</feature>
<dbReference type="EMBL" id="KK103661">
    <property type="protein sequence ID" value="KIY95163.1"/>
    <property type="molecule type" value="Genomic_DNA"/>
</dbReference>
<dbReference type="AlphaFoldDB" id="A0A0D2KHE1"/>
<keyword evidence="2" id="KW-0812">Transmembrane</keyword>
<keyword evidence="2" id="KW-1133">Transmembrane helix</keyword>
<keyword evidence="4" id="KW-1185">Reference proteome</keyword>
<accession>A0A0D2KHE1</accession>
<dbReference type="RefSeq" id="XP_013894183.1">
    <property type="nucleotide sequence ID" value="XM_014038729.1"/>
</dbReference>
<feature type="compositionally biased region" description="Low complexity" evidence="1">
    <location>
        <begin position="280"/>
        <end position="289"/>
    </location>
</feature>
<feature type="non-terminal residue" evidence="3">
    <location>
        <position position="406"/>
    </location>
</feature>
<gene>
    <name evidence="3" type="ORF">MNEG_12798</name>
</gene>
<feature type="compositionally biased region" description="Low complexity" evidence="1">
    <location>
        <begin position="90"/>
        <end position="108"/>
    </location>
</feature>
<feature type="compositionally biased region" description="Basic and acidic residues" evidence="1">
    <location>
        <begin position="228"/>
        <end position="241"/>
    </location>
</feature>
<dbReference type="OrthoDB" id="10649077at2759"/>
<dbReference type="KEGG" id="mng:MNEG_12798"/>
<evidence type="ECO:0000256" key="1">
    <source>
        <dbReference type="SAM" id="MobiDB-lite"/>
    </source>
</evidence>
<name>A0A0D2KHE1_9CHLO</name>
<dbReference type="GeneID" id="25730196"/>
<feature type="compositionally biased region" description="Basic residues" evidence="1">
    <location>
        <begin position="296"/>
        <end position="305"/>
    </location>
</feature>
<evidence type="ECO:0000313" key="3">
    <source>
        <dbReference type="EMBL" id="KIY95163.1"/>
    </source>
</evidence>
<evidence type="ECO:0000313" key="4">
    <source>
        <dbReference type="Proteomes" id="UP000054498"/>
    </source>
</evidence>
<dbReference type="STRING" id="145388.A0A0D2KHE1"/>
<keyword evidence="2" id="KW-0472">Membrane</keyword>
<feature type="transmembrane region" description="Helical" evidence="2">
    <location>
        <begin position="360"/>
        <end position="380"/>
    </location>
</feature>
<sequence length="406" mass="40741">MYHCVCGFSAATATAFHGHLTAGGDDASTAHRLSANNGRYSTRASAAGAGKANRPGGAYPPVEPAGGWLHSADSASELAQPQQQRRRPQQQRPAGGQQPAGGAAPAAAESAWDGAGAWVQEYVIGAAPSPAGAGASPPLAPLPVSTGARASAPPQAAPAVPAARQSFGAGLREAMQGYGWLSGAAGRAATQAVVAAVAAAAAAAADAAPAPEPPASNGKRQQQQQQQREQREQQEQQEQHQAEAIWPNGPLGWLGGANGDDVASDHEVPGSGSESGAHWGSGSPSPRGTPAGGGPSRRRSTRTSWRRSSGGGGGADEMGPRAEAVRALLLWHDFGASARALGFGLYLIMLLGSLPRGLHYLQITSVAPGCALLVLAYHLAKGPAAAGYAKVVGTPPSAARAALARA</sequence>
<reference evidence="3 4" key="1">
    <citation type="journal article" date="2013" name="BMC Genomics">
        <title>Reconstruction of the lipid metabolism for the microalga Monoraphidium neglectum from its genome sequence reveals characteristics suitable for biofuel production.</title>
        <authorList>
            <person name="Bogen C."/>
            <person name="Al-Dilaimi A."/>
            <person name="Albersmeier A."/>
            <person name="Wichmann J."/>
            <person name="Grundmann M."/>
            <person name="Rupp O."/>
            <person name="Lauersen K.J."/>
            <person name="Blifernez-Klassen O."/>
            <person name="Kalinowski J."/>
            <person name="Goesmann A."/>
            <person name="Mussgnug J.H."/>
            <person name="Kruse O."/>
        </authorList>
    </citation>
    <scope>NUCLEOTIDE SEQUENCE [LARGE SCALE GENOMIC DNA]</scope>
    <source>
        <strain evidence="3 4">SAG 48.87</strain>
    </source>
</reference>
<proteinExistence type="predicted"/>
<protein>
    <submittedName>
        <fullName evidence="3">Uncharacterized protein</fullName>
    </submittedName>
</protein>
<organism evidence="3 4">
    <name type="scientific">Monoraphidium neglectum</name>
    <dbReference type="NCBI Taxonomy" id="145388"/>
    <lineage>
        <taxon>Eukaryota</taxon>
        <taxon>Viridiplantae</taxon>
        <taxon>Chlorophyta</taxon>
        <taxon>core chlorophytes</taxon>
        <taxon>Chlorophyceae</taxon>
        <taxon>CS clade</taxon>
        <taxon>Sphaeropleales</taxon>
        <taxon>Selenastraceae</taxon>
        <taxon>Monoraphidium</taxon>
    </lineage>
</organism>
<feature type="region of interest" description="Disordered" evidence="1">
    <location>
        <begin position="206"/>
        <end position="319"/>
    </location>
</feature>
<evidence type="ECO:0000256" key="2">
    <source>
        <dbReference type="SAM" id="Phobius"/>
    </source>
</evidence>
<dbReference type="Proteomes" id="UP000054498">
    <property type="component" value="Unassembled WGS sequence"/>
</dbReference>